<dbReference type="RefSeq" id="XP_037166572.1">
    <property type="nucleotide sequence ID" value="XM_037306634.1"/>
</dbReference>
<evidence type="ECO:0000313" key="1">
    <source>
        <dbReference type="EMBL" id="KAF6237244.1"/>
    </source>
</evidence>
<comment type="caution">
    <text evidence="1">The sequence shown here is derived from an EMBL/GenBank/DDBJ whole genome shotgun (WGS) entry which is preliminary data.</text>
</comment>
<dbReference type="GeneID" id="59286376"/>
<accession>A0A8H6FYS0</accession>
<name>A0A8H6FYS0_9LECA</name>
<proteinExistence type="predicted"/>
<keyword evidence="2" id="KW-1185">Reference proteome</keyword>
<sequence length="163" mass="18047">MKEWKFTPLSGKALDLTRDRNFEETKNSTPQEALNLIKEVKDPREWTITPETFDLIKDINISSSVVGFPEAEGYDYSKGIHPIICVETIRIPLNSGGVTLEAVAPSPNQPTKQPTKIQLASPLSSLLSRSYDAAMPVVSSPGYGTGMPYLGQKSKRWIRAHDT</sequence>
<protein>
    <submittedName>
        <fullName evidence="1">Uncharacterized protein</fullName>
    </submittedName>
</protein>
<organism evidence="1 2">
    <name type="scientific">Letharia columbiana</name>
    <dbReference type="NCBI Taxonomy" id="112416"/>
    <lineage>
        <taxon>Eukaryota</taxon>
        <taxon>Fungi</taxon>
        <taxon>Dikarya</taxon>
        <taxon>Ascomycota</taxon>
        <taxon>Pezizomycotina</taxon>
        <taxon>Lecanoromycetes</taxon>
        <taxon>OSLEUM clade</taxon>
        <taxon>Lecanoromycetidae</taxon>
        <taxon>Lecanorales</taxon>
        <taxon>Lecanorineae</taxon>
        <taxon>Parmeliaceae</taxon>
        <taxon>Letharia</taxon>
    </lineage>
</organism>
<dbReference type="Proteomes" id="UP000578531">
    <property type="component" value="Unassembled WGS sequence"/>
</dbReference>
<reference evidence="1 2" key="1">
    <citation type="journal article" date="2020" name="Genomics">
        <title>Complete, high-quality genomes from long-read metagenomic sequencing of two wolf lichen thalli reveals enigmatic genome architecture.</title>
        <authorList>
            <person name="McKenzie S.K."/>
            <person name="Walston R.F."/>
            <person name="Allen J.L."/>
        </authorList>
    </citation>
    <scope>NUCLEOTIDE SEQUENCE [LARGE SCALE GENOMIC DNA]</scope>
    <source>
        <strain evidence="1">WasteWater2</strain>
    </source>
</reference>
<evidence type="ECO:0000313" key="2">
    <source>
        <dbReference type="Proteomes" id="UP000578531"/>
    </source>
</evidence>
<dbReference type="EMBL" id="JACCJC010000015">
    <property type="protein sequence ID" value="KAF6237244.1"/>
    <property type="molecule type" value="Genomic_DNA"/>
</dbReference>
<dbReference type="AlphaFoldDB" id="A0A8H6FYS0"/>
<gene>
    <name evidence="1" type="ORF">HO173_004712</name>
</gene>